<keyword evidence="2" id="KW-1185">Reference proteome</keyword>
<evidence type="ECO:0000313" key="2">
    <source>
        <dbReference type="Proteomes" id="UP000520876"/>
    </source>
</evidence>
<sequence length="86" mass="9594">MAQAALDRDCVPLIWLLALEAIMGSVTHFRRMKTLTPSGEAACIKLEDDIMKAISEAEEAGLCWGMVAATLHQSAHWMHERIQDEE</sequence>
<reference evidence="1 2" key="1">
    <citation type="submission" date="2020-07" db="EMBL/GenBank/DDBJ databases">
        <title>Halomonas sp. QX-2 draft genome sequence.</title>
        <authorList>
            <person name="Qiu X."/>
        </authorList>
    </citation>
    <scope>NUCLEOTIDE SEQUENCE [LARGE SCALE GENOMIC DNA]</scope>
    <source>
        <strain evidence="1 2">QX-2</strain>
    </source>
</reference>
<proteinExistence type="predicted"/>
<accession>A0A7Z0N9T9</accession>
<comment type="caution">
    <text evidence="1">The sequence shown here is derived from an EMBL/GenBank/DDBJ whole genome shotgun (WGS) entry which is preliminary data.</text>
</comment>
<protein>
    <submittedName>
        <fullName evidence="1">Uncharacterized protein</fullName>
    </submittedName>
</protein>
<dbReference type="EMBL" id="JACCGK010000016">
    <property type="protein sequence ID" value="NYT74245.1"/>
    <property type="molecule type" value="Genomic_DNA"/>
</dbReference>
<organism evidence="1 2">
    <name type="scientific">Vreelandella sedimenti</name>
    <dbReference type="NCBI Taxonomy" id="2729618"/>
    <lineage>
        <taxon>Bacteria</taxon>
        <taxon>Pseudomonadati</taxon>
        <taxon>Pseudomonadota</taxon>
        <taxon>Gammaproteobacteria</taxon>
        <taxon>Oceanospirillales</taxon>
        <taxon>Halomonadaceae</taxon>
        <taxon>Vreelandella</taxon>
    </lineage>
</organism>
<name>A0A7Z0N9T9_9GAMM</name>
<dbReference type="AlphaFoldDB" id="A0A7Z0N9T9"/>
<dbReference type="Proteomes" id="UP000520876">
    <property type="component" value="Unassembled WGS sequence"/>
</dbReference>
<evidence type="ECO:0000313" key="1">
    <source>
        <dbReference type="EMBL" id="NYT74245.1"/>
    </source>
</evidence>
<gene>
    <name evidence="1" type="ORF">HZU72_17685</name>
</gene>
<dbReference type="RefSeq" id="WP_180094479.1">
    <property type="nucleotide sequence ID" value="NZ_JACCGK010000016.1"/>
</dbReference>